<keyword evidence="2" id="KW-1185">Reference proteome</keyword>
<proteinExistence type="predicted"/>
<dbReference type="HOGENOM" id="CLU_2852895_0_0_1"/>
<dbReference type="Gramene" id="LPERR02G17710.1">
    <property type="protein sequence ID" value="LPERR02G17710.1"/>
    <property type="gene ID" value="LPERR02G17710"/>
</dbReference>
<evidence type="ECO:0000313" key="2">
    <source>
        <dbReference type="Proteomes" id="UP000032180"/>
    </source>
</evidence>
<reference evidence="2" key="2">
    <citation type="submission" date="2013-12" db="EMBL/GenBank/DDBJ databases">
        <authorList>
            <person name="Yu Y."/>
            <person name="Lee S."/>
            <person name="de Baynast K."/>
            <person name="Wissotski M."/>
            <person name="Liu L."/>
            <person name="Talag J."/>
            <person name="Goicoechea J."/>
            <person name="Angelova A."/>
            <person name="Jetty R."/>
            <person name="Kudrna D."/>
            <person name="Golser W."/>
            <person name="Rivera L."/>
            <person name="Zhang J."/>
            <person name="Wing R."/>
        </authorList>
    </citation>
    <scope>NUCLEOTIDE SEQUENCE</scope>
</reference>
<reference evidence="1" key="3">
    <citation type="submission" date="2015-04" db="UniProtKB">
        <authorList>
            <consortium name="EnsemblPlants"/>
        </authorList>
    </citation>
    <scope>IDENTIFICATION</scope>
</reference>
<name>A0A0D9VHJ1_9ORYZ</name>
<dbReference type="EnsemblPlants" id="LPERR02G17710.1">
    <property type="protein sequence ID" value="LPERR02G17710.1"/>
    <property type="gene ID" value="LPERR02G17710"/>
</dbReference>
<accession>A0A0D9VHJ1</accession>
<dbReference type="Proteomes" id="UP000032180">
    <property type="component" value="Chromosome 2"/>
</dbReference>
<organism evidence="1 2">
    <name type="scientific">Leersia perrieri</name>
    <dbReference type="NCBI Taxonomy" id="77586"/>
    <lineage>
        <taxon>Eukaryota</taxon>
        <taxon>Viridiplantae</taxon>
        <taxon>Streptophyta</taxon>
        <taxon>Embryophyta</taxon>
        <taxon>Tracheophyta</taxon>
        <taxon>Spermatophyta</taxon>
        <taxon>Magnoliopsida</taxon>
        <taxon>Liliopsida</taxon>
        <taxon>Poales</taxon>
        <taxon>Poaceae</taxon>
        <taxon>BOP clade</taxon>
        <taxon>Oryzoideae</taxon>
        <taxon>Oryzeae</taxon>
        <taxon>Oryzinae</taxon>
        <taxon>Leersia</taxon>
    </lineage>
</organism>
<evidence type="ECO:0000313" key="1">
    <source>
        <dbReference type="EnsemblPlants" id="LPERR02G17710.1"/>
    </source>
</evidence>
<reference evidence="1 2" key="1">
    <citation type="submission" date="2012-08" db="EMBL/GenBank/DDBJ databases">
        <title>Oryza genome evolution.</title>
        <authorList>
            <person name="Wing R.A."/>
        </authorList>
    </citation>
    <scope>NUCLEOTIDE SEQUENCE</scope>
</reference>
<sequence>MGHSWNRLRAYVMQAHSCKGVVTSLWQQLHILQENLKGFQTVPVGVLPGMPSYLEVKTPNKLKVP</sequence>
<dbReference type="AlphaFoldDB" id="A0A0D9VHJ1"/>
<protein>
    <submittedName>
        <fullName evidence="1">Uncharacterized protein</fullName>
    </submittedName>
</protein>